<accession>A0A1F6T3W2</accession>
<evidence type="ECO:0008006" key="9">
    <source>
        <dbReference type="Google" id="ProtNLM"/>
    </source>
</evidence>
<dbReference type="Pfam" id="PF08281">
    <property type="entry name" value="Sigma70_r4_2"/>
    <property type="match status" value="1"/>
</dbReference>
<dbReference type="InterPro" id="IPR039425">
    <property type="entry name" value="RNA_pol_sigma-70-like"/>
</dbReference>
<dbReference type="GO" id="GO:0003677">
    <property type="term" value="F:DNA binding"/>
    <property type="evidence" value="ECO:0007669"/>
    <property type="project" value="InterPro"/>
</dbReference>
<evidence type="ECO:0000259" key="6">
    <source>
        <dbReference type="Pfam" id="PF08281"/>
    </source>
</evidence>
<evidence type="ECO:0000256" key="1">
    <source>
        <dbReference type="ARBA" id="ARBA00010641"/>
    </source>
</evidence>
<dbReference type="GO" id="GO:0016987">
    <property type="term" value="F:sigma factor activity"/>
    <property type="evidence" value="ECO:0007669"/>
    <property type="project" value="UniProtKB-KW"/>
</dbReference>
<dbReference type="InterPro" id="IPR036388">
    <property type="entry name" value="WH-like_DNA-bd_sf"/>
</dbReference>
<dbReference type="InterPro" id="IPR007627">
    <property type="entry name" value="RNA_pol_sigma70_r2"/>
</dbReference>
<name>A0A1F6T3W2_9PROT</name>
<comment type="similarity">
    <text evidence="1">Belongs to the sigma-70 factor family. ECF subfamily.</text>
</comment>
<dbReference type="InterPro" id="IPR014284">
    <property type="entry name" value="RNA_pol_sigma-70_dom"/>
</dbReference>
<evidence type="ECO:0000259" key="5">
    <source>
        <dbReference type="Pfam" id="PF04542"/>
    </source>
</evidence>
<keyword evidence="2" id="KW-0805">Transcription regulation</keyword>
<dbReference type="PANTHER" id="PTHR43133:SF66">
    <property type="entry name" value="ECF RNA POLYMERASE SIGMA FACTOR SIGK"/>
    <property type="match status" value="1"/>
</dbReference>
<dbReference type="Pfam" id="PF04542">
    <property type="entry name" value="Sigma70_r2"/>
    <property type="match status" value="1"/>
</dbReference>
<organism evidence="7 8">
    <name type="scientific">Candidatus Muproteobacteria bacterium RBG_16_62_13</name>
    <dbReference type="NCBI Taxonomy" id="1817756"/>
    <lineage>
        <taxon>Bacteria</taxon>
        <taxon>Pseudomonadati</taxon>
        <taxon>Pseudomonadota</taxon>
        <taxon>Candidatus Muproteobacteria</taxon>
    </lineage>
</organism>
<gene>
    <name evidence="7" type="ORF">A2140_03790</name>
</gene>
<dbReference type="EMBL" id="MFSQ01000090">
    <property type="protein sequence ID" value="OGI39685.1"/>
    <property type="molecule type" value="Genomic_DNA"/>
</dbReference>
<feature type="domain" description="RNA polymerase sigma factor 70 region 4 type 2" evidence="6">
    <location>
        <begin position="126"/>
        <end position="178"/>
    </location>
</feature>
<dbReference type="GO" id="GO:0006352">
    <property type="term" value="P:DNA-templated transcription initiation"/>
    <property type="evidence" value="ECO:0007669"/>
    <property type="project" value="InterPro"/>
</dbReference>
<dbReference type="InterPro" id="IPR013249">
    <property type="entry name" value="RNA_pol_sigma70_r4_t2"/>
</dbReference>
<comment type="caution">
    <text evidence="7">The sequence shown here is derived from an EMBL/GenBank/DDBJ whole genome shotgun (WGS) entry which is preliminary data.</text>
</comment>
<evidence type="ECO:0000256" key="4">
    <source>
        <dbReference type="ARBA" id="ARBA00023163"/>
    </source>
</evidence>
<evidence type="ECO:0000313" key="7">
    <source>
        <dbReference type="EMBL" id="OGI39685.1"/>
    </source>
</evidence>
<dbReference type="InterPro" id="IPR013324">
    <property type="entry name" value="RNA_pol_sigma_r3/r4-like"/>
</dbReference>
<sequence length="189" mass="21313">MTPGVGQEVEEAGALLVRIARGEIRALEFFYDAYHARVYSFALKRLSNTADATEILNEVMHEVWRSASRFEGRSRPLTWVLGIAHHKVIDRLRQRGRTAHDELDLDHVADESPGMAEAMTGAQDADRVRRCVERLPDIQRLMIHLAFFDDLSYPEISEIASVPVGTVKTRVFHAKQALKRCLGSLMSGE</sequence>
<dbReference type="PANTHER" id="PTHR43133">
    <property type="entry name" value="RNA POLYMERASE ECF-TYPE SIGMA FACTO"/>
    <property type="match status" value="1"/>
</dbReference>
<dbReference type="Proteomes" id="UP000178379">
    <property type="component" value="Unassembled WGS sequence"/>
</dbReference>
<proteinExistence type="inferred from homology"/>
<keyword evidence="3" id="KW-0731">Sigma factor</keyword>
<dbReference type="SUPFAM" id="SSF88659">
    <property type="entry name" value="Sigma3 and sigma4 domains of RNA polymerase sigma factors"/>
    <property type="match status" value="1"/>
</dbReference>
<dbReference type="NCBIfam" id="TIGR02937">
    <property type="entry name" value="sigma70-ECF"/>
    <property type="match status" value="1"/>
</dbReference>
<protein>
    <recommendedName>
        <fullName evidence="9">RNA polymerase subunit sigma</fullName>
    </recommendedName>
</protein>
<keyword evidence="4" id="KW-0804">Transcription</keyword>
<dbReference type="CDD" id="cd06171">
    <property type="entry name" value="Sigma70_r4"/>
    <property type="match status" value="1"/>
</dbReference>
<dbReference type="InterPro" id="IPR013325">
    <property type="entry name" value="RNA_pol_sigma_r2"/>
</dbReference>
<evidence type="ECO:0000313" key="8">
    <source>
        <dbReference type="Proteomes" id="UP000178379"/>
    </source>
</evidence>
<dbReference type="Gene3D" id="1.10.10.10">
    <property type="entry name" value="Winged helix-like DNA-binding domain superfamily/Winged helix DNA-binding domain"/>
    <property type="match status" value="1"/>
</dbReference>
<feature type="domain" description="RNA polymerase sigma-70 region 2" evidence="5">
    <location>
        <begin position="30"/>
        <end position="98"/>
    </location>
</feature>
<dbReference type="Gene3D" id="1.10.1740.10">
    <property type="match status" value="1"/>
</dbReference>
<dbReference type="SUPFAM" id="SSF88946">
    <property type="entry name" value="Sigma2 domain of RNA polymerase sigma factors"/>
    <property type="match status" value="1"/>
</dbReference>
<dbReference type="STRING" id="1817756.A2140_03790"/>
<dbReference type="AlphaFoldDB" id="A0A1F6T3W2"/>
<reference evidence="7 8" key="1">
    <citation type="journal article" date="2016" name="Nat. Commun.">
        <title>Thousands of microbial genomes shed light on interconnected biogeochemical processes in an aquifer system.</title>
        <authorList>
            <person name="Anantharaman K."/>
            <person name="Brown C.T."/>
            <person name="Hug L.A."/>
            <person name="Sharon I."/>
            <person name="Castelle C.J."/>
            <person name="Probst A.J."/>
            <person name="Thomas B.C."/>
            <person name="Singh A."/>
            <person name="Wilkins M.J."/>
            <person name="Karaoz U."/>
            <person name="Brodie E.L."/>
            <person name="Williams K.H."/>
            <person name="Hubbard S.S."/>
            <person name="Banfield J.F."/>
        </authorList>
    </citation>
    <scope>NUCLEOTIDE SEQUENCE [LARGE SCALE GENOMIC DNA]</scope>
</reference>
<evidence type="ECO:0000256" key="3">
    <source>
        <dbReference type="ARBA" id="ARBA00023082"/>
    </source>
</evidence>
<evidence type="ECO:0000256" key="2">
    <source>
        <dbReference type="ARBA" id="ARBA00023015"/>
    </source>
</evidence>